<sequence>MVIEQFHTEIQVLTDGDLIVTETIRPRFTGSWNGLKREIPIEYRTPQGFNYTLWLNLVSATDEHHVPLKYESAHDRHYQVFTIWLPGAQDTTKTLILTYRVSNGLKYFEEHDELYWNVTGDEWDVPIESAEARILLPPRATGIKALAFSGAYGAREQQADVSITGPEIRYRMTRPLGFREGLTAVVGWDKGLVIEPSSLNLTGFFLRSNWPLVLPIGVFGLMWRLWYLRGRDPHRRPITVAYEPPGQLTPAEIGTLIDNSPDLRDITATVVDLAVRGFVRIEECQEPQLLGLWSSTEFSLHQVKFSGEWTELKPHEQTIMNGIFANGQVTVVALSDLNHRFYTYLDGIKSSLLEQLLQKGYYASRPDRVRYTYVAIGIATVVASLYGAAFLQEHYGLALQTGLAGGLLSSTIIMGFGWLMPARTIRGTWVLEQILGFEEFLTRVESDRFDRVIKTPQMFEKYLPFAMALGVEHNWARAFEGIYTQPPTWYQGRDLADFRPHRFVDNLSRMSTTTGAMMTSAPRSSSGSGFRSGRSSAGSSGGGFGGGGGSGF</sequence>
<keyword evidence="2" id="KW-1133">Transmembrane helix</keyword>
<feature type="transmembrane region" description="Helical" evidence="2">
    <location>
        <begin position="397"/>
        <end position="419"/>
    </location>
</feature>
<proteinExistence type="predicted"/>
<reference evidence="5 6" key="1">
    <citation type="submission" date="2015-10" db="EMBL/GenBank/DDBJ databases">
        <authorList>
            <person name="Gilbert D.G."/>
        </authorList>
    </citation>
    <scope>NUCLEOTIDE SEQUENCE [LARGE SCALE GENOMIC DNA]</scope>
    <source>
        <strain evidence="5">COMA1</strain>
    </source>
</reference>
<dbReference type="EMBL" id="CZQA01000001">
    <property type="protein sequence ID" value="CUS32062.1"/>
    <property type="molecule type" value="Genomic_DNA"/>
</dbReference>
<evidence type="ECO:0000313" key="6">
    <source>
        <dbReference type="Proteomes" id="UP000199032"/>
    </source>
</evidence>
<feature type="compositionally biased region" description="Low complexity" evidence="1">
    <location>
        <begin position="514"/>
        <end position="538"/>
    </location>
</feature>
<dbReference type="AlphaFoldDB" id="A0A0S4L5Q8"/>
<evidence type="ECO:0000256" key="1">
    <source>
        <dbReference type="SAM" id="MobiDB-lite"/>
    </source>
</evidence>
<dbReference type="InterPro" id="IPR048389">
    <property type="entry name" value="YciQ-like_C"/>
</dbReference>
<organism evidence="5 6">
    <name type="scientific">Candidatus Nitrospira nitrosa</name>
    <dbReference type="NCBI Taxonomy" id="1742972"/>
    <lineage>
        <taxon>Bacteria</taxon>
        <taxon>Pseudomonadati</taxon>
        <taxon>Nitrospirota</taxon>
        <taxon>Nitrospiria</taxon>
        <taxon>Nitrospirales</taxon>
        <taxon>Nitrospiraceae</taxon>
        <taxon>Nitrospira</taxon>
    </lineage>
</organism>
<feature type="region of interest" description="Disordered" evidence="1">
    <location>
        <begin position="514"/>
        <end position="552"/>
    </location>
</feature>
<dbReference type="STRING" id="1742972.COMA1_10398"/>
<feature type="transmembrane region" description="Helical" evidence="2">
    <location>
        <begin position="371"/>
        <end position="391"/>
    </location>
</feature>
<evidence type="ECO:0000259" key="3">
    <source>
        <dbReference type="Pfam" id="PF09972"/>
    </source>
</evidence>
<dbReference type="Pfam" id="PF20990">
    <property type="entry name" value="DUF2207_C"/>
    <property type="match status" value="1"/>
</dbReference>
<gene>
    <name evidence="5" type="ORF">COMA1_10398</name>
</gene>
<name>A0A0S4L5Q8_9BACT</name>
<keyword evidence="2" id="KW-0472">Membrane</keyword>
<keyword evidence="6" id="KW-1185">Reference proteome</keyword>
<keyword evidence="2" id="KW-0812">Transmembrane</keyword>
<feature type="domain" description="Predicted membrane protein YciQ-like C-terminal" evidence="4">
    <location>
        <begin position="242"/>
        <end position="479"/>
    </location>
</feature>
<dbReference type="Pfam" id="PF09972">
    <property type="entry name" value="DUF2207"/>
    <property type="match status" value="1"/>
</dbReference>
<feature type="domain" description="DUF2207" evidence="3">
    <location>
        <begin position="3"/>
        <end position="187"/>
    </location>
</feature>
<evidence type="ECO:0000313" key="5">
    <source>
        <dbReference type="EMBL" id="CUS32062.1"/>
    </source>
</evidence>
<protein>
    <recommendedName>
        <fullName evidence="7">DUF2207 domain-containing protein</fullName>
    </recommendedName>
</protein>
<dbReference type="Proteomes" id="UP000199032">
    <property type="component" value="Unassembled WGS sequence"/>
</dbReference>
<evidence type="ECO:0000256" key="2">
    <source>
        <dbReference type="SAM" id="Phobius"/>
    </source>
</evidence>
<evidence type="ECO:0000259" key="4">
    <source>
        <dbReference type="Pfam" id="PF20990"/>
    </source>
</evidence>
<dbReference type="InterPro" id="IPR018702">
    <property type="entry name" value="DUF2207"/>
</dbReference>
<evidence type="ECO:0008006" key="7">
    <source>
        <dbReference type="Google" id="ProtNLM"/>
    </source>
</evidence>
<feature type="transmembrane region" description="Helical" evidence="2">
    <location>
        <begin position="210"/>
        <end position="227"/>
    </location>
</feature>
<feature type="compositionally biased region" description="Gly residues" evidence="1">
    <location>
        <begin position="539"/>
        <end position="552"/>
    </location>
</feature>
<accession>A0A0S4L5Q8</accession>